<evidence type="ECO:0000256" key="8">
    <source>
        <dbReference type="ARBA" id="ARBA00023136"/>
    </source>
</evidence>
<keyword evidence="9" id="KW-0739">Sodium transport</keyword>
<dbReference type="GO" id="GO:0015386">
    <property type="term" value="F:potassium:proton antiporter activity"/>
    <property type="evidence" value="ECO:0007669"/>
    <property type="project" value="TreeGrafter"/>
</dbReference>
<keyword evidence="7" id="KW-0406">Ion transport</keyword>
<dbReference type="InterPro" id="IPR006153">
    <property type="entry name" value="Cation/H_exchanger_TM"/>
</dbReference>
<dbReference type="GO" id="GO:0098719">
    <property type="term" value="P:sodium ion import across plasma membrane"/>
    <property type="evidence" value="ECO:0007669"/>
    <property type="project" value="TreeGrafter"/>
</dbReference>
<organism evidence="13 14">
    <name type="scientific">Cylindrotheca closterium</name>
    <dbReference type="NCBI Taxonomy" id="2856"/>
    <lineage>
        <taxon>Eukaryota</taxon>
        <taxon>Sar</taxon>
        <taxon>Stramenopiles</taxon>
        <taxon>Ochrophyta</taxon>
        <taxon>Bacillariophyta</taxon>
        <taxon>Bacillariophyceae</taxon>
        <taxon>Bacillariophycidae</taxon>
        <taxon>Bacillariales</taxon>
        <taxon>Bacillariaceae</taxon>
        <taxon>Cylindrotheca</taxon>
    </lineage>
</organism>
<dbReference type="GO" id="GO:0015385">
    <property type="term" value="F:sodium:proton antiporter activity"/>
    <property type="evidence" value="ECO:0007669"/>
    <property type="project" value="InterPro"/>
</dbReference>
<dbReference type="GO" id="GO:0051453">
    <property type="term" value="P:regulation of intracellular pH"/>
    <property type="evidence" value="ECO:0007669"/>
    <property type="project" value="TreeGrafter"/>
</dbReference>
<gene>
    <name evidence="13" type="ORF">CYCCA115_LOCUS23765</name>
</gene>
<name>A0AAD2PY14_9STRA</name>
<comment type="subcellular location">
    <subcellularLocation>
        <location evidence="1">Cell membrane</location>
        <topology evidence="1">Multi-pass membrane protein</topology>
    </subcellularLocation>
</comment>
<feature type="chain" id="PRO_5042179462" description="Cation/H+ exchanger transmembrane domain-containing protein" evidence="11">
    <location>
        <begin position="21"/>
        <end position="902"/>
    </location>
</feature>
<keyword evidence="6" id="KW-0915">Sodium</keyword>
<dbReference type="PANTHER" id="PTHR10110:SF86">
    <property type="entry name" value="SODIUM_HYDROGEN EXCHANGER 7"/>
    <property type="match status" value="1"/>
</dbReference>
<comment type="caution">
    <text evidence="13">The sequence shown here is derived from an EMBL/GenBank/DDBJ whole genome shotgun (WGS) entry which is preliminary data.</text>
</comment>
<keyword evidence="14" id="KW-1185">Reference proteome</keyword>
<feature type="signal peptide" evidence="11">
    <location>
        <begin position="1"/>
        <end position="20"/>
    </location>
</feature>
<evidence type="ECO:0000256" key="2">
    <source>
        <dbReference type="ARBA" id="ARBA00022448"/>
    </source>
</evidence>
<dbReference type="GO" id="GO:0005886">
    <property type="term" value="C:plasma membrane"/>
    <property type="evidence" value="ECO:0007669"/>
    <property type="project" value="UniProtKB-SubCell"/>
</dbReference>
<dbReference type="EMBL" id="CAKOGP040002424">
    <property type="protein sequence ID" value="CAJ1969546.1"/>
    <property type="molecule type" value="Genomic_DNA"/>
</dbReference>
<keyword evidence="8 10" id="KW-0472">Membrane</keyword>
<dbReference type="InterPro" id="IPR018422">
    <property type="entry name" value="Cation/H_exchanger_CPA1"/>
</dbReference>
<keyword evidence="5 10" id="KW-1133">Transmembrane helix</keyword>
<evidence type="ECO:0000256" key="9">
    <source>
        <dbReference type="ARBA" id="ARBA00023201"/>
    </source>
</evidence>
<evidence type="ECO:0000256" key="7">
    <source>
        <dbReference type="ARBA" id="ARBA00023065"/>
    </source>
</evidence>
<sequence length="902" mass="101346">MTIRPSIVLPLILLFCAAHAETTEDAEITDEPHHGEEEGELPEPPYAVLFPSFTVTLGVFVFYILSRYAKALPYTAVMFLLGTIMGIVVEIGDFKDHIDQGIRLWIGINGEVLLLVFLPGLLFKDAMSQNVHHFFRSISQLLIFAFPLVLAGTVLTALVAYYIFPYGWPFNLAMTFGAILAATDPVAVAALLEEVGAPPRLQIHIAGESLLNDGAAIVFYSIFVQKYFFEDLQYIGGDEHAENIDLAKGVAMFFQKALGGTAVGIMFGILQISMLLYLDRRVSREENIVQVTSIIGMAYLNFYTADFVWKTSGVISTVVAGLMIKSLGRATINDLKLLEDFLSILEHILNTILFTLGGILWGAAVASGEKMGVFHGIDWAYLFLLYVMLHIIRGVLFASVYPLTSRIGLKSDPREALFQVYGGLRGALGIALAIALDNEASELAGGRFDTEAELHTTQAFVMVGGIAFMTLVFNGITAGPLLRKLGLADSTEARSLIIKTLEVKLRSYAIDDFVRLLSQPRFYHTDFLFVKKHVPSLSTLTRTQFLDAVRKHKKTHGIDYAPPFLKHVLPHLESDPKLSHYMEVEVTDEEILGEFDNYVRASRHQMRRRRHRRHSSNIRAMMGHDALSTRELRLFFVSILRAQYEKQVTRGELENEHFLAIALDQSLDFASHDIHKGRPLQDWKHLVEIHDPMARWEARIEKSKKCFDKSKSGLQSNPDLDVAGDELTIERAMAFMAAHEESRKHFAFEFEDTDSSMNESAKIVIQESMEQYALAQMALKGYDTDVLQRTASYKLCKILLNMKMHHVEKMVHMGALKESEAEHILEKHMEYLKHLSLAYRDDDDDPPAKPKLFEDIPNPLLQANPRLIYRIENLVQDVDAGKGPALAPLQEPMGKEEATVDC</sequence>
<feature type="transmembrane region" description="Helical" evidence="10">
    <location>
        <begin position="416"/>
        <end position="436"/>
    </location>
</feature>
<dbReference type="Pfam" id="PF00999">
    <property type="entry name" value="Na_H_Exchanger"/>
    <property type="match status" value="1"/>
</dbReference>
<accession>A0AAD2PY14</accession>
<keyword evidence="2" id="KW-0813">Transport</keyword>
<evidence type="ECO:0000256" key="1">
    <source>
        <dbReference type="ARBA" id="ARBA00004651"/>
    </source>
</evidence>
<feature type="transmembrane region" description="Helical" evidence="10">
    <location>
        <begin position="307"/>
        <end position="327"/>
    </location>
</feature>
<feature type="transmembrane region" description="Helical" evidence="10">
    <location>
        <begin position="44"/>
        <end position="65"/>
    </location>
</feature>
<evidence type="ECO:0000259" key="12">
    <source>
        <dbReference type="Pfam" id="PF00999"/>
    </source>
</evidence>
<evidence type="ECO:0000256" key="11">
    <source>
        <dbReference type="SAM" id="SignalP"/>
    </source>
</evidence>
<feature type="domain" description="Cation/H+ exchanger transmembrane" evidence="12">
    <location>
        <begin position="59"/>
        <end position="484"/>
    </location>
</feature>
<dbReference type="Gene3D" id="6.10.140.1330">
    <property type="match status" value="1"/>
</dbReference>
<dbReference type="AlphaFoldDB" id="A0AAD2PY14"/>
<feature type="transmembrane region" description="Helical" evidence="10">
    <location>
        <begin position="379"/>
        <end position="404"/>
    </location>
</feature>
<evidence type="ECO:0000256" key="5">
    <source>
        <dbReference type="ARBA" id="ARBA00022989"/>
    </source>
</evidence>
<feature type="transmembrane region" description="Helical" evidence="10">
    <location>
        <begin position="72"/>
        <end position="92"/>
    </location>
</feature>
<dbReference type="Proteomes" id="UP001295423">
    <property type="component" value="Unassembled WGS sequence"/>
</dbReference>
<evidence type="ECO:0000256" key="6">
    <source>
        <dbReference type="ARBA" id="ARBA00023053"/>
    </source>
</evidence>
<evidence type="ECO:0000256" key="3">
    <source>
        <dbReference type="ARBA" id="ARBA00022475"/>
    </source>
</evidence>
<feature type="transmembrane region" description="Helical" evidence="10">
    <location>
        <begin position="143"/>
        <end position="164"/>
    </location>
</feature>
<evidence type="ECO:0000313" key="14">
    <source>
        <dbReference type="Proteomes" id="UP001295423"/>
    </source>
</evidence>
<feature type="transmembrane region" description="Helical" evidence="10">
    <location>
        <begin position="104"/>
        <end position="123"/>
    </location>
</feature>
<evidence type="ECO:0000256" key="10">
    <source>
        <dbReference type="SAM" id="Phobius"/>
    </source>
</evidence>
<evidence type="ECO:0000313" key="13">
    <source>
        <dbReference type="EMBL" id="CAJ1969546.1"/>
    </source>
</evidence>
<dbReference type="PANTHER" id="PTHR10110">
    <property type="entry name" value="SODIUM/HYDROGEN EXCHANGER"/>
    <property type="match status" value="1"/>
</dbReference>
<protein>
    <recommendedName>
        <fullName evidence="12">Cation/H+ exchanger transmembrane domain-containing protein</fullName>
    </recommendedName>
</protein>
<feature type="transmembrane region" description="Helical" evidence="10">
    <location>
        <begin position="456"/>
        <end position="476"/>
    </location>
</feature>
<feature type="transmembrane region" description="Helical" evidence="10">
    <location>
        <begin position="257"/>
        <end position="278"/>
    </location>
</feature>
<reference evidence="13" key="1">
    <citation type="submission" date="2023-08" db="EMBL/GenBank/DDBJ databases">
        <authorList>
            <person name="Audoor S."/>
            <person name="Bilcke G."/>
        </authorList>
    </citation>
    <scope>NUCLEOTIDE SEQUENCE</scope>
</reference>
<feature type="transmembrane region" description="Helical" evidence="10">
    <location>
        <begin position="348"/>
        <end position="367"/>
    </location>
</feature>
<keyword evidence="11" id="KW-0732">Signal</keyword>
<keyword evidence="4 10" id="KW-0812">Transmembrane</keyword>
<proteinExistence type="predicted"/>
<keyword evidence="3" id="KW-1003">Cell membrane</keyword>
<evidence type="ECO:0000256" key="4">
    <source>
        <dbReference type="ARBA" id="ARBA00022692"/>
    </source>
</evidence>